<dbReference type="InterPro" id="IPR002104">
    <property type="entry name" value="Integrase_catalytic"/>
</dbReference>
<name>A0A919KQZ1_9MICO</name>
<keyword evidence="8" id="KW-1185">Reference proteome</keyword>
<dbReference type="InterPro" id="IPR050808">
    <property type="entry name" value="Phage_Integrase"/>
</dbReference>
<dbReference type="GO" id="GO:0003677">
    <property type="term" value="F:DNA binding"/>
    <property type="evidence" value="ECO:0007669"/>
    <property type="project" value="UniProtKB-KW"/>
</dbReference>
<dbReference type="GO" id="GO:0015074">
    <property type="term" value="P:DNA integration"/>
    <property type="evidence" value="ECO:0007669"/>
    <property type="project" value="UniProtKB-KW"/>
</dbReference>
<dbReference type="InterPro" id="IPR013762">
    <property type="entry name" value="Integrase-like_cat_sf"/>
</dbReference>
<dbReference type="AlphaFoldDB" id="A0A919KQZ1"/>
<evidence type="ECO:0000313" key="7">
    <source>
        <dbReference type="EMBL" id="GHH69489.1"/>
    </source>
</evidence>
<keyword evidence="2" id="KW-0229">DNA integration</keyword>
<evidence type="ECO:0000259" key="6">
    <source>
        <dbReference type="PROSITE" id="PS51898"/>
    </source>
</evidence>
<dbReference type="CDD" id="cd01189">
    <property type="entry name" value="INT_ICEBs1_C_like"/>
    <property type="match status" value="1"/>
</dbReference>
<dbReference type="RefSeq" id="WP_189668615.1">
    <property type="nucleotide sequence ID" value="NZ_BNAS01000002.1"/>
</dbReference>
<evidence type="ECO:0000313" key="8">
    <source>
        <dbReference type="Proteomes" id="UP000627369"/>
    </source>
</evidence>
<feature type="region of interest" description="Disordered" evidence="5">
    <location>
        <begin position="374"/>
        <end position="394"/>
    </location>
</feature>
<feature type="domain" description="Tyr recombinase" evidence="6">
    <location>
        <begin position="179"/>
        <end position="372"/>
    </location>
</feature>
<proteinExistence type="inferred from homology"/>
<keyword evidence="3" id="KW-0238">DNA-binding</keyword>
<comment type="similarity">
    <text evidence="1">Belongs to the 'phage' integrase family.</text>
</comment>
<reference evidence="7" key="2">
    <citation type="submission" date="2020-09" db="EMBL/GenBank/DDBJ databases">
        <authorList>
            <person name="Sun Q."/>
            <person name="Zhou Y."/>
        </authorList>
    </citation>
    <scope>NUCLEOTIDE SEQUENCE</scope>
    <source>
        <strain evidence="7">CGMCC 4.7398</strain>
    </source>
</reference>
<protein>
    <submittedName>
        <fullName evidence="7">Phage integrase</fullName>
    </submittedName>
</protein>
<evidence type="ECO:0000256" key="3">
    <source>
        <dbReference type="ARBA" id="ARBA00023125"/>
    </source>
</evidence>
<reference evidence="7" key="1">
    <citation type="journal article" date="2014" name="Int. J. Syst. Evol. Microbiol.">
        <title>Complete genome sequence of Corynebacterium casei LMG S-19264T (=DSM 44701T), isolated from a smear-ripened cheese.</title>
        <authorList>
            <consortium name="US DOE Joint Genome Institute (JGI-PGF)"/>
            <person name="Walter F."/>
            <person name="Albersmeier A."/>
            <person name="Kalinowski J."/>
            <person name="Ruckert C."/>
        </authorList>
    </citation>
    <scope>NUCLEOTIDE SEQUENCE</scope>
    <source>
        <strain evidence="7">CGMCC 4.7398</strain>
    </source>
</reference>
<dbReference type="PROSITE" id="PS51898">
    <property type="entry name" value="TYR_RECOMBINASE"/>
    <property type="match status" value="1"/>
</dbReference>
<evidence type="ECO:0000256" key="5">
    <source>
        <dbReference type="SAM" id="MobiDB-lite"/>
    </source>
</evidence>
<dbReference type="Pfam" id="PF00589">
    <property type="entry name" value="Phage_integrase"/>
    <property type="match status" value="1"/>
</dbReference>
<evidence type="ECO:0000256" key="2">
    <source>
        <dbReference type="ARBA" id="ARBA00022908"/>
    </source>
</evidence>
<dbReference type="EMBL" id="BNAS01000002">
    <property type="protein sequence ID" value="GHH69489.1"/>
    <property type="molecule type" value="Genomic_DNA"/>
</dbReference>
<dbReference type="PANTHER" id="PTHR30629:SF2">
    <property type="entry name" value="PROPHAGE INTEGRASE INTS-RELATED"/>
    <property type="match status" value="1"/>
</dbReference>
<organism evidence="7 8">
    <name type="scientific">Promicromonospora soli</name>
    <dbReference type="NCBI Taxonomy" id="2035533"/>
    <lineage>
        <taxon>Bacteria</taxon>
        <taxon>Bacillati</taxon>
        <taxon>Actinomycetota</taxon>
        <taxon>Actinomycetes</taxon>
        <taxon>Micrococcales</taxon>
        <taxon>Promicromonosporaceae</taxon>
        <taxon>Promicromonospora</taxon>
    </lineage>
</organism>
<dbReference type="PANTHER" id="PTHR30629">
    <property type="entry name" value="PROPHAGE INTEGRASE"/>
    <property type="match status" value="1"/>
</dbReference>
<dbReference type="Gene3D" id="1.10.150.130">
    <property type="match status" value="1"/>
</dbReference>
<dbReference type="InterPro" id="IPR010998">
    <property type="entry name" value="Integrase_recombinase_N"/>
</dbReference>
<evidence type="ECO:0000256" key="4">
    <source>
        <dbReference type="ARBA" id="ARBA00023172"/>
    </source>
</evidence>
<dbReference type="InterPro" id="IPR011010">
    <property type="entry name" value="DNA_brk_join_enz"/>
</dbReference>
<dbReference type="Proteomes" id="UP000627369">
    <property type="component" value="Unassembled WGS sequence"/>
</dbReference>
<dbReference type="GO" id="GO:0006310">
    <property type="term" value="P:DNA recombination"/>
    <property type="evidence" value="ECO:0007669"/>
    <property type="project" value="UniProtKB-KW"/>
</dbReference>
<sequence>MKQRLEPGERGEVYYEAVSAGWRAVQYYRDNAGRRRKGTGVGKTKDAARRTAKRNIDAAIASDGETFKKGTLLEVAVREWLKTYRTLVADGSRAPTTLDQYERYARVEIYKTIGRTRISDLTTGRVDQFIADLRGRKGFATAKAVRSILNGTCGMLVRRDVLRYNPVRDVARLEQGRRQAPRALSIDEAARFLAMLDGSEFARRRDLPDLMRFLLATGVRIGEALALQWSEVDLEAQVVQIDWTVTRVKGRGLVRSPVKTETSERSLQLPIWCVEILRRRAVGQAPDALVFTDAKGGLRDVGNTGKDLRKARGEEFAWVKSHTARRTVATLLDVQGLSARAIADQLGHARPSMTQDVYMGRKIVGQVTSPLDGLFASTNEEGPARNADTDGDAA</sequence>
<accession>A0A919KQZ1</accession>
<comment type="caution">
    <text evidence="7">The sequence shown here is derived from an EMBL/GenBank/DDBJ whole genome shotgun (WGS) entry which is preliminary data.</text>
</comment>
<evidence type="ECO:0000256" key="1">
    <source>
        <dbReference type="ARBA" id="ARBA00008857"/>
    </source>
</evidence>
<keyword evidence="4" id="KW-0233">DNA recombination</keyword>
<dbReference type="Gene3D" id="1.10.443.10">
    <property type="entry name" value="Intergrase catalytic core"/>
    <property type="match status" value="1"/>
</dbReference>
<gene>
    <name evidence="7" type="ORF">GCM10017772_14530</name>
</gene>
<dbReference type="SUPFAM" id="SSF56349">
    <property type="entry name" value="DNA breaking-rejoining enzymes"/>
    <property type="match status" value="1"/>
</dbReference>